<evidence type="ECO:0000313" key="2">
    <source>
        <dbReference type="EMBL" id="OYD52309.1"/>
    </source>
</evidence>
<keyword evidence="1" id="KW-0812">Transmembrane</keyword>
<dbReference type="Proteomes" id="UP000215441">
    <property type="component" value="Unassembled WGS sequence"/>
</dbReference>
<dbReference type="AlphaFoldDB" id="A0A235ETF4"/>
<protein>
    <recommendedName>
        <fullName evidence="4">Toxin CptA</fullName>
    </recommendedName>
</protein>
<feature type="transmembrane region" description="Helical" evidence="1">
    <location>
        <begin position="46"/>
        <end position="69"/>
    </location>
</feature>
<evidence type="ECO:0000313" key="3">
    <source>
        <dbReference type="Proteomes" id="UP000215441"/>
    </source>
</evidence>
<keyword evidence="3" id="KW-1185">Reference proteome</keyword>
<sequence length="168" mass="18592">MIRPTRRAPAVLYPVRRSMALGAVLAVLLFAGAAVLWAWLAESATLSWMSASTAIGLWLAAAAGAVHFWRQQFVGSLRWDGQGWVLEGEGPEKIIRALSAPPEVLLDLQAHLWVCVSPWGHRRTWLWLERASQPERWLDMRRAVYSRAVLGADNPEANAPATSVGRES</sequence>
<dbReference type="OrthoDB" id="9157092at2"/>
<dbReference type="EMBL" id="NOIG01000001">
    <property type="protein sequence ID" value="OYD52309.1"/>
    <property type="molecule type" value="Genomic_DNA"/>
</dbReference>
<name>A0A235ETF4_9BURK</name>
<comment type="caution">
    <text evidence="2">The sequence shown here is derived from an EMBL/GenBank/DDBJ whole genome shotgun (WGS) entry which is preliminary data.</text>
</comment>
<evidence type="ECO:0000256" key="1">
    <source>
        <dbReference type="SAM" id="Phobius"/>
    </source>
</evidence>
<proteinExistence type="predicted"/>
<keyword evidence="1" id="KW-0472">Membrane</keyword>
<accession>A0A235ETF4</accession>
<organism evidence="2 3">
    <name type="scientific">Acidovorax kalamii</name>
    <dbReference type="NCBI Taxonomy" id="2004485"/>
    <lineage>
        <taxon>Bacteria</taxon>
        <taxon>Pseudomonadati</taxon>
        <taxon>Pseudomonadota</taxon>
        <taxon>Betaproteobacteria</taxon>
        <taxon>Burkholderiales</taxon>
        <taxon>Comamonadaceae</taxon>
        <taxon>Acidovorax</taxon>
    </lineage>
</organism>
<evidence type="ECO:0008006" key="4">
    <source>
        <dbReference type="Google" id="ProtNLM"/>
    </source>
</evidence>
<keyword evidence="1" id="KW-1133">Transmembrane helix</keyword>
<gene>
    <name evidence="2" type="ORF">CBY09_00915</name>
</gene>
<reference evidence="2 3" key="1">
    <citation type="submission" date="2017-07" db="EMBL/GenBank/DDBJ databases">
        <title>Acidovorax KNDSW TSA 6 genome sequence and assembly.</title>
        <authorList>
            <person name="Mayilraj S."/>
        </authorList>
    </citation>
    <scope>NUCLEOTIDE SEQUENCE [LARGE SCALE GENOMIC DNA]</scope>
    <source>
        <strain evidence="2 3">KNDSW-TSA6</strain>
    </source>
</reference>
<feature type="transmembrane region" description="Helical" evidence="1">
    <location>
        <begin position="20"/>
        <end position="40"/>
    </location>
</feature>